<dbReference type="InterPro" id="IPR036445">
    <property type="entry name" value="GPCR_2_extracell_dom_sf"/>
</dbReference>
<accession>A0A1B6E0N0</accession>
<proteinExistence type="predicted"/>
<name>A0A1B6E0N0_9HEMI</name>
<dbReference type="Gene3D" id="4.10.1240.10">
    <property type="entry name" value="GPCR, family 2, extracellular hormone receptor domain"/>
    <property type="match status" value="1"/>
</dbReference>
<dbReference type="SMART" id="SM00008">
    <property type="entry name" value="HormR"/>
    <property type="match status" value="1"/>
</dbReference>
<dbReference type="AlphaFoldDB" id="A0A1B6E0N0"/>
<feature type="non-terminal residue" evidence="2">
    <location>
        <position position="1"/>
    </location>
</feature>
<reference evidence="2" key="1">
    <citation type="submission" date="2015-12" db="EMBL/GenBank/DDBJ databases">
        <title>De novo transcriptome assembly of four potential Pierce s Disease insect vectors from Arizona vineyards.</title>
        <authorList>
            <person name="Tassone E.E."/>
        </authorList>
    </citation>
    <scope>NUCLEOTIDE SEQUENCE</scope>
</reference>
<dbReference type="InterPro" id="IPR017983">
    <property type="entry name" value="GPCR_2_secretin-like_CS"/>
</dbReference>
<dbReference type="PANTHER" id="PTHR45620:SF17">
    <property type="entry name" value="PDF RECEPTOR"/>
    <property type="match status" value="1"/>
</dbReference>
<evidence type="ECO:0000313" key="2">
    <source>
        <dbReference type="EMBL" id="JAS31485.1"/>
    </source>
</evidence>
<protein>
    <recommendedName>
        <fullName evidence="1">G-protein coupled receptors family 2 profile 1 domain-containing protein</fullName>
    </recommendedName>
</protein>
<dbReference type="PROSITE" id="PS00649">
    <property type="entry name" value="G_PROTEIN_RECEP_F2_1"/>
    <property type="match status" value="1"/>
</dbReference>
<dbReference type="SUPFAM" id="SSF111418">
    <property type="entry name" value="Hormone receptor domain"/>
    <property type="match status" value="1"/>
</dbReference>
<dbReference type="EMBL" id="GEDC01005813">
    <property type="protein sequence ID" value="JAS31485.1"/>
    <property type="molecule type" value="Transcribed_RNA"/>
</dbReference>
<organism evidence="2">
    <name type="scientific">Clastoptera arizonana</name>
    <name type="common">Arizona spittle bug</name>
    <dbReference type="NCBI Taxonomy" id="38151"/>
    <lineage>
        <taxon>Eukaryota</taxon>
        <taxon>Metazoa</taxon>
        <taxon>Ecdysozoa</taxon>
        <taxon>Arthropoda</taxon>
        <taxon>Hexapoda</taxon>
        <taxon>Insecta</taxon>
        <taxon>Pterygota</taxon>
        <taxon>Neoptera</taxon>
        <taxon>Paraneoptera</taxon>
        <taxon>Hemiptera</taxon>
        <taxon>Auchenorrhyncha</taxon>
        <taxon>Cercopoidea</taxon>
        <taxon>Clastopteridae</taxon>
        <taxon>Clastoptera</taxon>
    </lineage>
</organism>
<feature type="non-terminal residue" evidence="2">
    <location>
        <position position="127"/>
    </location>
</feature>
<dbReference type="GO" id="GO:0007188">
    <property type="term" value="P:adenylate cyclase-modulating G protein-coupled receptor signaling pathway"/>
    <property type="evidence" value="ECO:0007669"/>
    <property type="project" value="TreeGrafter"/>
</dbReference>
<gene>
    <name evidence="2" type="ORF">g.45552</name>
</gene>
<dbReference type="PANTHER" id="PTHR45620">
    <property type="entry name" value="PDF RECEPTOR-LIKE PROTEIN-RELATED"/>
    <property type="match status" value="1"/>
</dbReference>
<dbReference type="PROSITE" id="PS50227">
    <property type="entry name" value="G_PROTEIN_RECEP_F2_3"/>
    <property type="match status" value="1"/>
</dbReference>
<sequence length="127" mass="14460">GNLNASIELCVFKYEEYATPVGELYCNWTWDNVMCWPPTKAGTTATQRCPRDKGIDPTKFATKRCSIDGRWEGKVTGDYTTPQGWTNYTPCYTKEMLELFKKLYAGSEEAGRLKLAIAERTRTLEIV</sequence>
<evidence type="ECO:0000259" key="1">
    <source>
        <dbReference type="PROSITE" id="PS50227"/>
    </source>
</evidence>
<dbReference type="InterPro" id="IPR001879">
    <property type="entry name" value="GPCR_2_extracellular_dom"/>
</dbReference>
<dbReference type="InterPro" id="IPR050332">
    <property type="entry name" value="GPCR_2"/>
</dbReference>
<dbReference type="Pfam" id="PF02793">
    <property type="entry name" value="HRM"/>
    <property type="match status" value="1"/>
</dbReference>
<dbReference type="GO" id="GO:0008528">
    <property type="term" value="F:G protein-coupled peptide receptor activity"/>
    <property type="evidence" value="ECO:0007669"/>
    <property type="project" value="TreeGrafter"/>
</dbReference>
<dbReference type="GO" id="GO:0005886">
    <property type="term" value="C:plasma membrane"/>
    <property type="evidence" value="ECO:0007669"/>
    <property type="project" value="TreeGrafter"/>
</dbReference>
<feature type="domain" description="G-protein coupled receptors family 2 profile 1" evidence="1">
    <location>
        <begin position="9"/>
        <end position="95"/>
    </location>
</feature>